<proteinExistence type="predicted"/>
<feature type="domain" description="Gcp-like" evidence="2">
    <location>
        <begin position="38"/>
        <end position="133"/>
    </location>
</feature>
<dbReference type="GO" id="GO:0002949">
    <property type="term" value="P:tRNA threonylcarbamoyladenosine modification"/>
    <property type="evidence" value="ECO:0007669"/>
    <property type="project" value="InterPro"/>
</dbReference>
<dbReference type="PANTHER" id="PTHR11735:SF11">
    <property type="entry name" value="TRNA THREONYLCARBAMOYLADENOSINE BIOSYNTHESIS PROTEIN TSAB"/>
    <property type="match status" value="1"/>
</dbReference>
<feature type="compositionally biased region" description="Basic and acidic residues" evidence="1">
    <location>
        <begin position="244"/>
        <end position="253"/>
    </location>
</feature>
<dbReference type="PANTHER" id="PTHR11735">
    <property type="entry name" value="TRNA N6-ADENOSINE THREONYLCARBAMOYLTRANSFERASE"/>
    <property type="match status" value="1"/>
</dbReference>
<dbReference type="AlphaFoldDB" id="A0A1S1PRD3"/>
<keyword evidence="4" id="KW-1185">Reference proteome</keyword>
<reference evidence="4" key="1">
    <citation type="submission" date="2016-07" db="EMBL/GenBank/DDBJ databases">
        <title>Frankia sp. NRRL B-16219 Genome sequencing.</title>
        <authorList>
            <person name="Ghodhbane-Gtari F."/>
            <person name="Swanson E."/>
            <person name="Gueddou A."/>
            <person name="Louati M."/>
            <person name="Nouioui I."/>
            <person name="Hezbri K."/>
            <person name="Abebe-Akele F."/>
            <person name="Simpson S."/>
            <person name="Morris K."/>
            <person name="Thomas K."/>
            <person name="Gtari M."/>
            <person name="Tisa L.S."/>
        </authorList>
    </citation>
    <scope>NUCLEOTIDE SEQUENCE [LARGE SCALE GENOMIC DNA]</scope>
    <source>
        <strain evidence="4">NRRL B-16219</strain>
    </source>
</reference>
<dbReference type="Pfam" id="PF00814">
    <property type="entry name" value="TsaD"/>
    <property type="match status" value="1"/>
</dbReference>
<dbReference type="GO" id="GO:0016740">
    <property type="term" value="F:transferase activity"/>
    <property type="evidence" value="ECO:0007669"/>
    <property type="project" value="UniProtKB-KW"/>
</dbReference>
<dbReference type="InterPro" id="IPR043129">
    <property type="entry name" value="ATPase_NBD"/>
</dbReference>
<dbReference type="EMBL" id="MAXA01000246">
    <property type="protein sequence ID" value="OHV22484.1"/>
    <property type="molecule type" value="Genomic_DNA"/>
</dbReference>
<protein>
    <submittedName>
        <fullName evidence="3">tRNA N6-adenosine(37)-N6-threonylcarbamoyltransferase complex dimerization subunit TsaB</fullName>
    </submittedName>
</protein>
<dbReference type="OrthoDB" id="9809995at2"/>
<comment type="caution">
    <text evidence="3">The sequence shown here is derived from an EMBL/GenBank/DDBJ whole genome shotgun (WGS) entry which is preliminary data.</text>
</comment>
<dbReference type="Proteomes" id="UP000179769">
    <property type="component" value="Unassembled WGS sequence"/>
</dbReference>
<dbReference type="GO" id="GO:0005829">
    <property type="term" value="C:cytosol"/>
    <property type="evidence" value="ECO:0007669"/>
    <property type="project" value="TreeGrafter"/>
</dbReference>
<dbReference type="InterPro" id="IPR000905">
    <property type="entry name" value="Gcp-like_dom"/>
</dbReference>
<dbReference type="SUPFAM" id="SSF53067">
    <property type="entry name" value="Actin-like ATPase domain"/>
    <property type="match status" value="2"/>
</dbReference>
<evidence type="ECO:0000256" key="1">
    <source>
        <dbReference type="SAM" id="MobiDB-lite"/>
    </source>
</evidence>
<sequence>MLVLALDTSTAACAVALVELGAPPAGPLVRASRVVWDARRHGELLAPMMRDVLAAAGVRPPEVRAVVVGAGPGPFTSLRVGMVTGAAFAAALGVPAYGVCSLDGIGAATTGPVGVITDARRREVFWARYQDGTRVGEPGVGAPATVAADLRAAGVERVTGPGAGLYPDAFAGFGTPPAGGPGELTGSGEQSGSDAQGGSGAQSGSGGLSGAEPEYPAPEVLARLVAADIVAGRDPGPLTPRYLRRPDAAEPRGPKAVTASRPEPVRSATAATGTASAGAASAGTMPV</sequence>
<gene>
    <name evidence="3" type="ORF">BBK14_06820</name>
</gene>
<feature type="region of interest" description="Disordered" evidence="1">
    <location>
        <begin position="232"/>
        <end position="287"/>
    </location>
</feature>
<name>A0A1S1PRD3_9ACTN</name>
<dbReference type="Gene3D" id="3.30.420.40">
    <property type="match status" value="2"/>
</dbReference>
<feature type="compositionally biased region" description="Gly residues" evidence="1">
    <location>
        <begin position="195"/>
        <end position="209"/>
    </location>
</feature>
<feature type="compositionally biased region" description="Low complexity" evidence="1">
    <location>
        <begin position="267"/>
        <end position="287"/>
    </location>
</feature>
<evidence type="ECO:0000313" key="3">
    <source>
        <dbReference type="EMBL" id="OHV22484.1"/>
    </source>
</evidence>
<keyword evidence="3" id="KW-0808">Transferase</keyword>
<accession>A0A1S1PRD3</accession>
<dbReference type="NCBIfam" id="TIGR03725">
    <property type="entry name" value="T6A_YeaZ"/>
    <property type="match status" value="1"/>
</dbReference>
<feature type="region of interest" description="Disordered" evidence="1">
    <location>
        <begin position="169"/>
        <end position="214"/>
    </location>
</feature>
<evidence type="ECO:0000313" key="4">
    <source>
        <dbReference type="Proteomes" id="UP000179769"/>
    </source>
</evidence>
<organism evidence="3 4">
    <name type="scientific">Parafrankia soli</name>
    <dbReference type="NCBI Taxonomy" id="2599596"/>
    <lineage>
        <taxon>Bacteria</taxon>
        <taxon>Bacillati</taxon>
        <taxon>Actinomycetota</taxon>
        <taxon>Actinomycetes</taxon>
        <taxon>Frankiales</taxon>
        <taxon>Frankiaceae</taxon>
        <taxon>Parafrankia</taxon>
    </lineage>
</organism>
<dbReference type="InterPro" id="IPR022496">
    <property type="entry name" value="T6A_TsaB"/>
</dbReference>
<dbReference type="RefSeq" id="WP_071066122.1">
    <property type="nucleotide sequence ID" value="NZ_MAXA01000246.1"/>
</dbReference>
<evidence type="ECO:0000259" key="2">
    <source>
        <dbReference type="Pfam" id="PF00814"/>
    </source>
</evidence>